<evidence type="ECO:0000313" key="3">
    <source>
        <dbReference type="EMBL" id="AHF15825.1"/>
    </source>
</evidence>
<sequence length="476" mass="52678">MKFDSYTKKTGRLKLIPVIGMVVALQACFVAKPYQQPKALENDARYRTDQLTTDTTTLASVSWKELFTDEKLRGYINQALDQNLDIRNAIQQITAAEAYLKQGKAGFFPTLSAGPSYNLSSNSLNTQLGQLSGGKRLFLDQYTLSGTLNWEADIWGKIKSNKDAALASLLQSKAAHQAVKSTLIAAIADTYYQLLALDEQKKVTEETVTYRASYLETTKALQQAGTVTAVAVRQSEALLLNSKGILVNLDKSIKLLENYFCTLLSIPPQPIDRNTLDQQQITSSLAIGVPVQLLANRPDVKAAEFSYMSAFYSTNAAKAAFYPSLTISATGGLQSVVFDRLFSASSLFTSLTGSLLQPVLNKRQIRTQYEVTRANQQIAYNNYKKTILNASKDVSDALFTYDAQAKLMDLKQQEFRQYDTASKYSQELVNNGLGNYLDVITAMTNELQAELNYVDAKYGRLNAIVQLYEALGGGWK</sequence>
<comment type="subcellular location">
    <subcellularLocation>
        <location evidence="2">Cell membrane</location>
        <topology evidence="2">Lipid-anchor</topology>
    </subcellularLocation>
</comment>
<evidence type="ECO:0000256" key="2">
    <source>
        <dbReference type="RuleBase" id="RU362097"/>
    </source>
</evidence>
<evidence type="ECO:0000313" key="4">
    <source>
        <dbReference type="Proteomes" id="UP000003586"/>
    </source>
</evidence>
<keyword evidence="2" id="KW-0564">Palmitate</keyword>
<dbReference type="NCBIfam" id="TIGR01845">
    <property type="entry name" value="outer_NodT"/>
    <property type="match status" value="1"/>
</dbReference>
<accession>W0EYD1</accession>
<dbReference type="Proteomes" id="UP000003586">
    <property type="component" value="Chromosome"/>
</dbReference>
<keyword evidence="2" id="KW-0812">Transmembrane</keyword>
<keyword evidence="2" id="KW-1134">Transmembrane beta strand</keyword>
<keyword evidence="2" id="KW-0449">Lipoprotein</keyword>
<dbReference type="EMBL" id="CP007035">
    <property type="protein sequence ID" value="AHF15825.1"/>
    <property type="molecule type" value="Genomic_DNA"/>
</dbReference>
<dbReference type="SUPFAM" id="SSF56954">
    <property type="entry name" value="Outer membrane efflux proteins (OEP)"/>
    <property type="match status" value="1"/>
</dbReference>
<dbReference type="Gene3D" id="2.20.200.10">
    <property type="entry name" value="Outer membrane efflux proteins (OEP)"/>
    <property type="match status" value="1"/>
</dbReference>
<dbReference type="InterPro" id="IPR003423">
    <property type="entry name" value="OMP_efflux"/>
</dbReference>
<dbReference type="HOGENOM" id="CLU_012817_13_3_10"/>
<protein>
    <submittedName>
        <fullName evidence="3">Membrane protein</fullName>
    </submittedName>
</protein>
<dbReference type="Gene3D" id="1.20.1600.10">
    <property type="entry name" value="Outer membrane efflux proteins (OEP)"/>
    <property type="match status" value="1"/>
</dbReference>
<dbReference type="AlphaFoldDB" id="W0EYD1"/>
<proteinExistence type="inferred from homology"/>
<evidence type="ECO:0000256" key="1">
    <source>
        <dbReference type="ARBA" id="ARBA00007613"/>
    </source>
</evidence>
<dbReference type="GO" id="GO:0015562">
    <property type="term" value="F:efflux transmembrane transporter activity"/>
    <property type="evidence" value="ECO:0007669"/>
    <property type="project" value="InterPro"/>
</dbReference>
<dbReference type="RefSeq" id="WP_008586126.1">
    <property type="nucleotide sequence ID" value="NZ_CP007035.1"/>
</dbReference>
<dbReference type="OrthoDB" id="9770517at2"/>
<keyword evidence="2" id="KW-0472">Membrane</keyword>
<dbReference type="PANTHER" id="PTHR30203">
    <property type="entry name" value="OUTER MEMBRANE CATION EFFLUX PROTEIN"/>
    <property type="match status" value="1"/>
</dbReference>
<dbReference type="GO" id="GO:0005886">
    <property type="term" value="C:plasma membrane"/>
    <property type="evidence" value="ECO:0007669"/>
    <property type="project" value="UniProtKB-SubCell"/>
</dbReference>
<gene>
    <name evidence="3" type="ORF">NIASO_12965</name>
</gene>
<dbReference type="PROSITE" id="PS51257">
    <property type="entry name" value="PROKAR_LIPOPROTEIN"/>
    <property type="match status" value="1"/>
</dbReference>
<keyword evidence="4" id="KW-1185">Reference proteome</keyword>
<reference evidence="3 4" key="1">
    <citation type="submission" date="2013-12" db="EMBL/GenBank/DDBJ databases">
        <authorList>
            <consortium name="DOE Joint Genome Institute"/>
            <person name="Eisen J."/>
            <person name="Huntemann M."/>
            <person name="Han J."/>
            <person name="Chen A."/>
            <person name="Kyrpides N."/>
            <person name="Mavromatis K."/>
            <person name="Markowitz V."/>
            <person name="Palaniappan K."/>
            <person name="Ivanova N."/>
            <person name="Schaumberg A."/>
            <person name="Pati A."/>
            <person name="Liolios K."/>
            <person name="Nordberg H.P."/>
            <person name="Cantor M.N."/>
            <person name="Hua S.X."/>
            <person name="Woyke T."/>
        </authorList>
    </citation>
    <scope>NUCLEOTIDE SEQUENCE [LARGE SCALE GENOMIC DNA]</scope>
    <source>
        <strain evidence="4">DSM 19437</strain>
    </source>
</reference>
<dbReference type="eggNOG" id="COG1538">
    <property type="taxonomic scope" value="Bacteria"/>
</dbReference>
<dbReference type="KEGG" id="nso:NIASO_12965"/>
<dbReference type="PANTHER" id="PTHR30203:SF33">
    <property type="entry name" value="BLR4455 PROTEIN"/>
    <property type="match status" value="1"/>
</dbReference>
<organism evidence="3 4">
    <name type="scientific">Niabella soli DSM 19437</name>
    <dbReference type="NCBI Taxonomy" id="929713"/>
    <lineage>
        <taxon>Bacteria</taxon>
        <taxon>Pseudomonadati</taxon>
        <taxon>Bacteroidota</taxon>
        <taxon>Chitinophagia</taxon>
        <taxon>Chitinophagales</taxon>
        <taxon>Chitinophagaceae</taxon>
        <taxon>Niabella</taxon>
    </lineage>
</organism>
<name>W0EYD1_9BACT</name>
<dbReference type="Pfam" id="PF02321">
    <property type="entry name" value="OEP"/>
    <property type="match status" value="2"/>
</dbReference>
<dbReference type="STRING" id="929713.NIASO_12965"/>
<comment type="similarity">
    <text evidence="1 2">Belongs to the outer membrane factor (OMF) (TC 1.B.17) family.</text>
</comment>
<dbReference type="InterPro" id="IPR010131">
    <property type="entry name" value="MdtP/NodT-like"/>
</dbReference>